<feature type="domain" description="MoaB/Mog" evidence="1">
    <location>
        <begin position="387"/>
        <end position="519"/>
    </location>
</feature>
<evidence type="ECO:0000313" key="2">
    <source>
        <dbReference type="EMBL" id="SKA69073.1"/>
    </source>
</evidence>
<dbReference type="Pfam" id="PF02663">
    <property type="entry name" value="FmdE"/>
    <property type="match status" value="1"/>
</dbReference>
<dbReference type="InterPro" id="IPR053194">
    <property type="entry name" value="tRNA_methyltr_O"/>
</dbReference>
<proteinExistence type="predicted"/>
<dbReference type="PANTHER" id="PTHR39418:SF1">
    <property type="entry name" value="DEHYDROGENASE"/>
    <property type="match status" value="1"/>
</dbReference>
<organism evidence="2 3">
    <name type="scientific">Desulfobaculum bizertense DSM 18034</name>
    <dbReference type="NCBI Taxonomy" id="1121442"/>
    <lineage>
        <taxon>Bacteria</taxon>
        <taxon>Pseudomonadati</taxon>
        <taxon>Thermodesulfobacteriota</taxon>
        <taxon>Desulfovibrionia</taxon>
        <taxon>Desulfovibrionales</taxon>
        <taxon>Desulfovibrionaceae</taxon>
        <taxon>Desulfobaculum</taxon>
    </lineage>
</organism>
<dbReference type="PANTHER" id="PTHR39418">
    <property type="entry name" value="DEHYDROGENASE-RELATED"/>
    <property type="match status" value="1"/>
</dbReference>
<dbReference type="InterPro" id="IPR057035">
    <property type="entry name" value="Znf-Tbcl_FmdE"/>
</dbReference>
<dbReference type="RefSeq" id="WP_078684338.1">
    <property type="nucleotide sequence ID" value="NZ_FUYA01000003.1"/>
</dbReference>
<dbReference type="Proteomes" id="UP000189733">
    <property type="component" value="Unassembled WGS sequence"/>
</dbReference>
<dbReference type="OrthoDB" id="9767940at2"/>
<dbReference type="SMART" id="SM00852">
    <property type="entry name" value="MoCF_biosynth"/>
    <property type="match status" value="1"/>
</dbReference>
<dbReference type="Gene3D" id="3.30.60.80">
    <property type="match status" value="1"/>
</dbReference>
<dbReference type="Pfam" id="PF00994">
    <property type="entry name" value="MoCF_biosynth"/>
    <property type="match status" value="1"/>
</dbReference>
<keyword evidence="3" id="KW-1185">Reference proteome</keyword>
<dbReference type="InterPro" id="IPR036425">
    <property type="entry name" value="MoaB/Mog-like_dom_sf"/>
</dbReference>
<dbReference type="CDD" id="cd03522">
    <property type="entry name" value="MoeA_like"/>
    <property type="match status" value="1"/>
</dbReference>
<protein>
    <submittedName>
        <fullName evidence="2">Formylmethanofuran dehydrogenase subunit E</fullName>
    </submittedName>
</protein>
<sequence>MTKAQPATQPIGSHSFDEFIEMARLFHNYPAPGLLLGGYMVEEAKSHMPEGTLYEAISESAWCLPDAIQMLTPCTTGNGWLRVMNFGVYAMSLYDKYTGKGVRVRLDPQKLPRGSELRVWFFKEKPKAEQDSEQLRREIGELGPTVLSTSPIQLRKDLMTRRSKGRIALCPSCGDAYPSEHGPVCRACQGESPYDSLSGRTDSVLFPLPETLHTKAASAALGEQAEHDMTQIIPGESKGAAFRRGHRIEAADLCRLHTMGRNTLYVSDAPAGENWIHEDDCATAFATALAGAGIDANAAPHEGKVTLRAMHDGLFHVDSQKLIAFNSLDGVMAASRSGWTIVKKNAELAATRAIPLYLQRQTYEQALAVLHGRPVFEVLPMRSAQAGVLITGNEVFHGDIEDRFEEILRTKLTALGSTLHKTVFAPDSRDAIAQGVHTLLSAGCDLIITTAGLSVDPDDVTRHGLVDAGAEHLVYGAPILPGAMTLVGTIQDLPLLGVPACALFFQRTSLDLLLPRLLAGQQITRQDLAQMGEGGMCLGCANCSFPKCPFGK</sequence>
<evidence type="ECO:0000313" key="3">
    <source>
        <dbReference type="Proteomes" id="UP000189733"/>
    </source>
</evidence>
<dbReference type="STRING" id="1121442.SAMN02745702_01032"/>
<dbReference type="Pfam" id="PF23475">
    <property type="entry name" value="zf-Tbcl_FmdE"/>
    <property type="match status" value="1"/>
</dbReference>
<dbReference type="AlphaFoldDB" id="A0A1T4VVR0"/>
<reference evidence="2 3" key="1">
    <citation type="submission" date="2017-02" db="EMBL/GenBank/DDBJ databases">
        <authorList>
            <person name="Peterson S.W."/>
        </authorList>
    </citation>
    <scope>NUCLEOTIDE SEQUENCE [LARGE SCALE GENOMIC DNA]</scope>
    <source>
        <strain evidence="2 3">DSM 18034</strain>
    </source>
</reference>
<dbReference type="InterPro" id="IPR003814">
    <property type="entry name" value="FmdEsu_dom"/>
</dbReference>
<dbReference type="SUPFAM" id="SSF143555">
    <property type="entry name" value="FwdE-like"/>
    <property type="match status" value="1"/>
</dbReference>
<accession>A0A1T4VVR0</accession>
<dbReference type="EMBL" id="FUYA01000003">
    <property type="protein sequence ID" value="SKA69073.1"/>
    <property type="molecule type" value="Genomic_DNA"/>
</dbReference>
<dbReference type="InterPro" id="IPR001453">
    <property type="entry name" value="MoaB/Mog_dom"/>
</dbReference>
<gene>
    <name evidence="2" type="ORF">SAMN02745702_01032</name>
</gene>
<dbReference type="UniPathway" id="UPA00344"/>
<dbReference type="SUPFAM" id="SSF53218">
    <property type="entry name" value="Molybdenum cofactor biosynthesis proteins"/>
    <property type="match status" value="1"/>
</dbReference>
<dbReference type="Gene3D" id="3.30.1330.130">
    <property type="match status" value="1"/>
</dbReference>
<evidence type="ECO:0000259" key="1">
    <source>
        <dbReference type="SMART" id="SM00852"/>
    </source>
</evidence>
<name>A0A1T4VVR0_9BACT</name>
<dbReference type="Gene3D" id="3.40.980.10">
    <property type="entry name" value="MoaB/Mog-like domain"/>
    <property type="match status" value="1"/>
</dbReference>